<reference evidence="3 4" key="1">
    <citation type="submission" date="2018-08" db="EMBL/GenBank/DDBJ databases">
        <title>Mucilaginibacter terrae sp. nov., isolated from manganese diggings.</title>
        <authorList>
            <person name="Huang Y."/>
            <person name="Zhou Z."/>
        </authorList>
    </citation>
    <scope>NUCLEOTIDE SEQUENCE [LARGE SCALE GENOMIC DNA]</scope>
    <source>
        <strain evidence="3 4">ZH6</strain>
    </source>
</reference>
<keyword evidence="1" id="KW-0812">Transmembrane</keyword>
<dbReference type="InterPro" id="IPR008756">
    <property type="entry name" value="Peptidase_M56"/>
</dbReference>
<accession>A0A3E2NWZ7</accession>
<dbReference type="PANTHER" id="PTHR34978">
    <property type="entry name" value="POSSIBLE SENSOR-TRANSDUCER PROTEIN BLAR"/>
    <property type="match status" value="1"/>
</dbReference>
<dbReference type="InterPro" id="IPR037682">
    <property type="entry name" value="TonB_C"/>
</dbReference>
<dbReference type="SUPFAM" id="SSF74653">
    <property type="entry name" value="TolA/TonB C-terminal domain"/>
    <property type="match status" value="1"/>
</dbReference>
<comment type="caution">
    <text evidence="3">The sequence shown here is derived from an EMBL/GenBank/DDBJ whole genome shotgun (WGS) entry which is preliminary data.</text>
</comment>
<evidence type="ECO:0000256" key="1">
    <source>
        <dbReference type="SAM" id="Phobius"/>
    </source>
</evidence>
<dbReference type="PROSITE" id="PS52015">
    <property type="entry name" value="TONB_CTD"/>
    <property type="match status" value="1"/>
</dbReference>
<keyword evidence="4" id="KW-1185">Reference proteome</keyword>
<feature type="transmembrane region" description="Helical" evidence="1">
    <location>
        <begin position="36"/>
        <end position="56"/>
    </location>
</feature>
<dbReference type="RefSeq" id="WP_117382444.1">
    <property type="nucleotide sequence ID" value="NZ_QWDE01000001.1"/>
</dbReference>
<dbReference type="PANTHER" id="PTHR34978:SF3">
    <property type="entry name" value="SLR0241 PROTEIN"/>
    <property type="match status" value="1"/>
</dbReference>
<keyword evidence="1" id="KW-1133">Transmembrane helix</keyword>
<protein>
    <recommendedName>
        <fullName evidence="2">TonB C-terminal domain-containing protein</fullName>
    </recommendedName>
</protein>
<evidence type="ECO:0000313" key="3">
    <source>
        <dbReference type="EMBL" id="RFZ85546.1"/>
    </source>
</evidence>
<evidence type="ECO:0000313" key="4">
    <source>
        <dbReference type="Proteomes" id="UP000260823"/>
    </source>
</evidence>
<proteinExistence type="predicted"/>
<keyword evidence="1" id="KW-0472">Membrane</keyword>
<gene>
    <name evidence="3" type="ORF">DYU05_08095</name>
</gene>
<dbReference type="EMBL" id="QWDE01000001">
    <property type="protein sequence ID" value="RFZ85546.1"/>
    <property type="molecule type" value="Genomic_DNA"/>
</dbReference>
<sequence>MSWLHYLIEANIYLGVFYLCYCLFLNNETHYMLGRIYLLFSCVLAFTLPLTQLSMLKKPVEQIQLSPLVYIPAPKVMPHASVPKTPEVTFSIETTLLGIYIIGVVIALCILLYRLYKLSALTRGNKSRYADKYTMVRLKGSNTAFSFFNYLFIGDDLPRAETIIAHELVHIKQKHSADIIFIELLKVINWFNPLIYLVQRSLRTVHEYIADEQTAAYEQDAISYSSFLVNNAYGVQGAPIAHSFFNYNLLKKRIIMLNQKRSGNLARLKYLLAVPLCAGMLCTSTLVFSKDYAFIDLAPKNVAKEKPELVKYFKITDKKNNLTAYSDNLSFTEGGVKKMFLAKSVTQKDIAYIKKMRGLTVEVIDVDSKTKMQVPMVIKEGINTDTPKYKRPIPPPPIEVKDGFADVHVFLSRAIKYPKTALVNEERGNALVSFNVTSAGKISNVQLLKKAGGQFDNLLVNALPKFPGKITAKPGTYKMEVIFDILGGNFVSSVDSKTLNSPDFAGQAQIMGMTDEQYRKMVPLPPPPAPPAKAPKKVGKTAPKLIRIPPPIVVPDKPGSIPPPPPPVPAKAHKVKPAKEITMLKLVPAISIDVDSVQLVKDEPAKTNNTIKLQLKEPRVAQVKSINIRPVVKTKIDTVRIVPPQNN</sequence>
<evidence type="ECO:0000259" key="2">
    <source>
        <dbReference type="PROSITE" id="PS52015"/>
    </source>
</evidence>
<feature type="transmembrane region" description="Helical" evidence="1">
    <location>
        <begin position="6"/>
        <end position="24"/>
    </location>
</feature>
<name>A0A3E2NWZ7_9SPHI</name>
<dbReference type="CDD" id="cd07341">
    <property type="entry name" value="M56_BlaR1_MecR1_like"/>
    <property type="match status" value="1"/>
</dbReference>
<dbReference type="GO" id="GO:0055085">
    <property type="term" value="P:transmembrane transport"/>
    <property type="evidence" value="ECO:0007669"/>
    <property type="project" value="InterPro"/>
</dbReference>
<feature type="transmembrane region" description="Helical" evidence="1">
    <location>
        <begin position="270"/>
        <end position="288"/>
    </location>
</feature>
<dbReference type="InterPro" id="IPR052173">
    <property type="entry name" value="Beta-lactam_resp_regulator"/>
</dbReference>
<feature type="transmembrane region" description="Helical" evidence="1">
    <location>
        <begin position="97"/>
        <end position="116"/>
    </location>
</feature>
<dbReference type="AlphaFoldDB" id="A0A3E2NWZ7"/>
<dbReference type="Gene3D" id="3.30.1150.10">
    <property type="match status" value="1"/>
</dbReference>
<dbReference type="OrthoDB" id="649093at2"/>
<dbReference type="Pfam" id="PF05569">
    <property type="entry name" value="Peptidase_M56"/>
    <property type="match status" value="1"/>
</dbReference>
<feature type="domain" description="TonB C-terminal" evidence="2">
    <location>
        <begin position="402"/>
        <end position="492"/>
    </location>
</feature>
<dbReference type="Proteomes" id="UP000260823">
    <property type="component" value="Unassembled WGS sequence"/>
</dbReference>
<organism evidence="3 4">
    <name type="scientific">Mucilaginibacter terrenus</name>
    <dbReference type="NCBI Taxonomy" id="2482727"/>
    <lineage>
        <taxon>Bacteria</taxon>
        <taxon>Pseudomonadati</taxon>
        <taxon>Bacteroidota</taxon>
        <taxon>Sphingobacteriia</taxon>
        <taxon>Sphingobacteriales</taxon>
        <taxon>Sphingobacteriaceae</taxon>
        <taxon>Mucilaginibacter</taxon>
    </lineage>
</organism>